<evidence type="ECO:0000256" key="8">
    <source>
        <dbReference type="ARBA" id="ARBA00022692"/>
    </source>
</evidence>
<evidence type="ECO:0000256" key="3">
    <source>
        <dbReference type="ARBA" id="ARBA00008883"/>
    </source>
</evidence>
<dbReference type="InterPro" id="IPR027417">
    <property type="entry name" value="P-loop_NTPase"/>
</dbReference>
<keyword evidence="14" id="KW-0829">Tyrosine-protein kinase</keyword>
<proteinExistence type="inferred from homology"/>
<keyword evidence="12 16" id="KW-1133">Transmembrane helix</keyword>
<dbReference type="SUPFAM" id="SSF52540">
    <property type="entry name" value="P-loop containing nucleoside triphosphate hydrolases"/>
    <property type="match status" value="1"/>
</dbReference>
<dbReference type="EMBL" id="JAUOTP010000009">
    <property type="protein sequence ID" value="MDO6416168.1"/>
    <property type="molecule type" value="Genomic_DNA"/>
</dbReference>
<evidence type="ECO:0000256" key="1">
    <source>
        <dbReference type="ARBA" id="ARBA00004429"/>
    </source>
</evidence>
<evidence type="ECO:0000256" key="13">
    <source>
        <dbReference type="ARBA" id="ARBA00023136"/>
    </source>
</evidence>
<keyword evidence="21" id="KW-1185">Reference proteome</keyword>
<comment type="similarity">
    <text evidence="2">Belongs to the CpsD/CapB family.</text>
</comment>
<evidence type="ECO:0000256" key="11">
    <source>
        <dbReference type="ARBA" id="ARBA00022840"/>
    </source>
</evidence>
<comment type="catalytic activity">
    <reaction evidence="15">
        <text>L-tyrosyl-[protein] + ATP = O-phospho-L-tyrosyl-[protein] + ADP + H(+)</text>
        <dbReference type="Rhea" id="RHEA:10596"/>
        <dbReference type="Rhea" id="RHEA-COMP:10136"/>
        <dbReference type="Rhea" id="RHEA-COMP:20101"/>
        <dbReference type="ChEBI" id="CHEBI:15378"/>
        <dbReference type="ChEBI" id="CHEBI:30616"/>
        <dbReference type="ChEBI" id="CHEBI:46858"/>
        <dbReference type="ChEBI" id="CHEBI:61978"/>
        <dbReference type="ChEBI" id="CHEBI:456216"/>
        <dbReference type="EC" id="2.7.10.2"/>
    </reaction>
</comment>
<feature type="domain" description="AAA" evidence="18">
    <location>
        <begin position="557"/>
        <end position="681"/>
    </location>
</feature>
<dbReference type="CDD" id="cd05387">
    <property type="entry name" value="BY-kinase"/>
    <property type="match status" value="1"/>
</dbReference>
<keyword evidence="11" id="KW-0067">ATP-binding</keyword>
<dbReference type="EC" id="2.7.10.2" evidence="4"/>
<accession>A0ABT8YCW2</accession>
<comment type="caution">
    <text evidence="20">The sequence shown here is derived from an EMBL/GenBank/DDBJ whole genome shotgun (WGS) entry which is preliminary data.</text>
</comment>
<keyword evidence="9" id="KW-0547">Nucleotide-binding</keyword>
<evidence type="ECO:0000256" key="10">
    <source>
        <dbReference type="ARBA" id="ARBA00022777"/>
    </source>
</evidence>
<name>A0ABT8YCW2_9SPHN</name>
<evidence type="ECO:0000313" key="21">
    <source>
        <dbReference type="Proteomes" id="UP001169764"/>
    </source>
</evidence>
<dbReference type="InterPro" id="IPR025669">
    <property type="entry name" value="AAA_dom"/>
</dbReference>
<dbReference type="Pfam" id="PF13614">
    <property type="entry name" value="AAA_31"/>
    <property type="match status" value="1"/>
</dbReference>
<dbReference type="InterPro" id="IPR032807">
    <property type="entry name" value="GNVR"/>
</dbReference>
<protein>
    <recommendedName>
        <fullName evidence="4">non-specific protein-tyrosine kinase</fullName>
        <ecNumber evidence="4">2.7.10.2</ecNumber>
    </recommendedName>
</protein>
<keyword evidence="5" id="KW-1003">Cell membrane</keyword>
<sequence>MNQPQIIVRAESAGLPAPLVTPNTEMRADTLDLRALATTLRRRLPLFFLVFAAVLSGAAFVTMRQPNLYTATAEIVLNMRQEQITPIEKVAETTLTPADRADTEVEVLKSRNLADRVAQALNLDRDPSFNPGVGVAPKEQGWLDRLIRGERRPTPPPSPAELGRETIDRLKNALSVTRLGQTFAMEISITTVSPTNSARIANEYVRQYTQGQLRDKIDLGSVATRFLERRLEELRIQAQSDTARVQQYRIANNLLSTSGASLTEQEIATYNQAVSAARAQTSEDLARLNTAREQLFKGSNGEDVGEALGSAVVSGLRARQAEVSGRLATLRNRYGALHPDVRRTASELDDINQQIHAEIGRVISNLDARTRVSSQRLHSISESLGKARNTLAQNNAAMTGLDDLQRRAQSSQSLYESYLNRYKEAVAEGGTERPDASVVSRASVPLAPTSPRPKLNMLLGGVLGIGAGLAAAFLAEMTFSGFTTGREVEQKLGLAYLGAIPMLSGPRSKVRGTGETVVAAPRSSFAESFRSLLTSLRQICAGTPRVLLVTSALPQEGKTTISICLARTIARQGERVLLIDADYSQAQASDRLVSADAEFGLLNVLNGDVELDDALVQDSVTELDILPMRARPFDAADLLTGPAMGSLIDSLRDRYSCIVVDTAPVLPVATTRELAIMADAIAFVVRWRHTPDDATNAALHLLRSQRGRIAGVILSRVDMRRQIRIGRGDPSFYFPRFKKYYSL</sequence>
<evidence type="ECO:0000313" key="20">
    <source>
        <dbReference type="EMBL" id="MDO6416168.1"/>
    </source>
</evidence>
<keyword evidence="13 16" id="KW-0472">Membrane</keyword>
<feature type="domain" description="Polysaccharide chain length determinant N-terminal" evidence="17">
    <location>
        <begin position="29"/>
        <end position="120"/>
    </location>
</feature>
<evidence type="ECO:0000259" key="19">
    <source>
        <dbReference type="Pfam" id="PF13807"/>
    </source>
</evidence>
<evidence type="ECO:0000256" key="4">
    <source>
        <dbReference type="ARBA" id="ARBA00011903"/>
    </source>
</evidence>
<evidence type="ECO:0000256" key="2">
    <source>
        <dbReference type="ARBA" id="ARBA00007316"/>
    </source>
</evidence>
<gene>
    <name evidence="20" type="ORF">Q4F19_17410</name>
</gene>
<evidence type="ECO:0000256" key="12">
    <source>
        <dbReference type="ARBA" id="ARBA00022989"/>
    </source>
</evidence>
<evidence type="ECO:0000256" key="16">
    <source>
        <dbReference type="SAM" id="Phobius"/>
    </source>
</evidence>
<evidence type="ECO:0000256" key="7">
    <source>
        <dbReference type="ARBA" id="ARBA00022679"/>
    </source>
</evidence>
<dbReference type="InterPro" id="IPR050445">
    <property type="entry name" value="Bact_polysacc_biosynth/exp"/>
</dbReference>
<reference evidence="20" key="1">
    <citation type="submission" date="2023-07" db="EMBL/GenBank/DDBJ databases">
        <authorList>
            <person name="Kim M."/>
        </authorList>
    </citation>
    <scope>NUCLEOTIDE SEQUENCE</scope>
    <source>
        <strain evidence="20">BIUV-7</strain>
    </source>
</reference>
<dbReference type="Pfam" id="PF13807">
    <property type="entry name" value="GNVR"/>
    <property type="match status" value="1"/>
</dbReference>
<evidence type="ECO:0000259" key="17">
    <source>
        <dbReference type="Pfam" id="PF02706"/>
    </source>
</evidence>
<dbReference type="RefSeq" id="WP_303545285.1">
    <property type="nucleotide sequence ID" value="NZ_JAUOTP010000009.1"/>
</dbReference>
<dbReference type="Proteomes" id="UP001169764">
    <property type="component" value="Unassembled WGS sequence"/>
</dbReference>
<comment type="subcellular location">
    <subcellularLocation>
        <location evidence="1">Cell inner membrane</location>
        <topology evidence="1">Multi-pass membrane protein</topology>
    </subcellularLocation>
</comment>
<keyword evidence="6" id="KW-0997">Cell inner membrane</keyword>
<evidence type="ECO:0000259" key="18">
    <source>
        <dbReference type="Pfam" id="PF13614"/>
    </source>
</evidence>
<feature type="domain" description="Tyrosine-protein kinase G-rich" evidence="19">
    <location>
        <begin position="403"/>
        <end position="475"/>
    </location>
</feature>
<dbReference type="Pfam" id="PF02706">
    <property type="entry name" value="Wzz"/>
    <property type="match status" value="1"/>
</dbReference>
<dbReference type="PANTHER" id="PTHR32309">
    <property type="entry name" value="TYROSINE-PROTEIN KINASE"/>
    <property type="match status" value="1"/>
</dbReference>
<keyword evidence="10" id="KW-0418">Kinase</keyword>
<feature type="transmembrane region" description="Helical" evidence="16">
    <location>
        <begin position="44"/>
        <end position="63"/>
    </location>
</feature>
<evidence type="ECO:0000256" key="9">
    <source>
        <dbReference type="ARBA" id="ARBA00022741"/>
    </source>
</evidence>
<evidence type="ECO:0000256" key="6">
    <source>
        <dbReference type="ARBA" id="ARBA00022519"/>
    </source>
</evidence>
<dbReference type="InterPro" id="IPR005702">
    <property type="entry name" value="Wzc-like_C"/>
</dbReference>
<evidence type="ECO:0000256" key="15">
    <source>
        <dbReference type="ARBA" id="ARBA00051245"/>
    </source>
</evidence>
<dbReference type="PANTHER" id="PTHR32309:SF13">
    <property type="entry name" value="FERRIC ENTEROBACTIN TRANSPORT PROTEIN FEPE"/>
    <property type="match status" value="1"/>
</dbReference>
<dbReference type="Gene3D" id="3.40.50.300">
    <property type="entry name" value="P-loop containing nucleotide triphosphate hydrolases"/>
    <property type="match status" value="1"/>
</dbReference>
<comment type="similarity">
    <text evidence="3">Belongs to the etk/wzc family.</text>
</comment>
<keyword evidence="7" id="KW-0808">Transferase</keyword>
<organism evidence="20 21">
    <name type="scientific">Sphingomonas natans</name>
    <dbReference type="NCBI Taxonomy" id="3063330"/>
    <lineage>
        <taxon>Bacteria</taxon>
        <taxon>Pseudomonadati</taxon>
        <taxon>Pseudomonadota</taxon>
        <taxon>Alphaproteobacteria</taxon>
        <taxon>Sphingomonadales</taxon>
        <taxon>Sphingomonadaceae</taxon>
        <taxon>Sphingomonas</taxon>
    </lineage>
</organism>
<evidence type="ECO:0000256" key="5">
    <source>
        <dbReference type="ARBA" id="ARBA00022475"/>
    </source>
</evidence>
<keyword evidence="8 16" id="KW-0812">Transmembrane</keyword>
<evidence type="ECO:0000256" key="14">
    <source>
        <dbReference type="ARBA" id="ARBA00023137"/>
    </source>
</evidence>
<dbReference type="InterPro" id="IPR003856">
    <property type="entry name" value="LPS_length_determ_N"/>
</dbReference>